<dbReference type="eggNOG" id="ENOG5031CDG">
    <property type="taxonomic scope" value="Bacteria"/>
</dbReference>
<gene>
    <name evidence="1" type="ORF">RISW2_21505</name>
</gene>
<dbReference type="PATRIC" id="fig|1449351.3.peg.1337"/>
<reference evidence="1 2" key="1">
    <citation type="submission" date="2014-01" db="EMBL/GenBank/DDBJ databases">
        <title>Roseivivax isoporae LMG 25204 Genome Sequencing.</title>
        <authorList>
            <person name="Lai Q."/>
            <person name="Li G."/>
            <person name="Shao Z."/>
        </authorList>
    </citation>
    <scope>NUCLEOTIDE SEQUENCE [LARGE SCALE GENOMIC DNA]</scope>
    <source>
        <strain evidence="1 2">LMG 25204</strain>
    </source>
</reference>
<dbReference type="SUPFAM" id="SSF48295">
    <property type="entry name" value="TrpR-like"/>
    <property type="match status" value="1"/>
</dbReference>
<dbReference type="Pfam" id="PF06627">
    <property type="entry name" value="DUF1153"/>
    <property type="match status" value="1"/>
</dbReference>
<dbReference type="InterPro" id="IPR010921">
    <property type="entry name" value="Trp_repressor/repl_initiator"/>
</dbReference>
<evidence type="ECO:0000313" key="2">
    <source>
        <dbReference type="Proteomes" id="UP000023430"/>
    </source>
</evidence>
<protein>
    <recommendedName>
        <fullName evidence="3">DUF1153 domain-containing protein</fullName>
    </recommendedName>
</protein>
<dbReference type="GO" id="GO:0043565">
    <property type="term" value="F:sequence-specific DNA binding"/>
    <property type="evidence" value="ECO:0007669"/>
    <property type="project" value="InterPro"/>
</dbReference>
<dbReference type="Proteomes" id="UP000023430">
    <property type="component" value="Unassembled WGS sequence"/>
</dbReference>
<dbReference type="RefSeq" id="WP_043768219.1">
    <property type="nucleotide sequence ID" value="NZ_JAME01000007.1"/>
</dbReference>
<dbReference type="InterPro" id="IPR036388">
    <property type="entry name" value="WH-like_DNA-bd_sf"/>
</dbReference>
<dbReference type="STRING" id="1449351.RISW2_21505"/>
<dbReference type="InterPro" id="IPR009534">
    <property type="entry name" value="DUF1153"/>
</dbReference>
<comment type="caution">
    <text evidence="1">The sequence shown here is derived from an EMBL/GenBank/DDBJ whole genome shotgun (WGS) entry which is preliminary data.</text>
</comment>
<organism evidence="1 2">
    <name type="scientific">Roseivivax isoporae LMG 25204</name>
    <dbReference type="NCBI Taxonomy" id="1449351"/>
    <lineage>
        <taxon>Bacteria</taxon>
        <taxon>Pseudomonadati</taxon>
        <taxon>Pseudomonadota</taxon>
        <taxon>Alphaproteobacteria</taxon>
        <taxon>Rhodobacterales</taxon>
        <taxon>Roseobacteraceae</taxon>
        <taxon>Roseivivax</taxon>
    </lineage>
</organism>
<name>X7FCP1_9RHOB</name>
<evidence type="ECO:0000313" key="1">
    <source>
        <dbReference type="EMBL" id="ETX29829.1"/>
    </source>
</evidence>
<proteinExistence type="predicted"/>
<dbReference type="AlphaFoldDB" id="X7FCP1"/>
<accession>X7FCP1</accession>
<keyword evidence="2" id="KW-1185">Reference proteome</keyword>
<dbReference type="EMBL" id="JAME01000007">
    <property type="protein sequence ID" value="ETX29829.1"/>
    <property type="molecule type" value="Genomic_DNA"/>
</dbReference>
<dbReference type="Gene3D" id="1.10.10.10">
    <property type="entry name" value="Winged helix-like DNA-binding domain superfamily/Winged helix DNA-binding domain"/>
    <property type="match status" value="1"/>
</dbReference>
<dbReference type="OrthoDB" id="9796775at2"/>
<evidence type="ECO:0008006" key="3">
    <source>
        <dbReference type="Google" id="ProtNLM"/>
    </source>
</evidence>
<sequence>MYLRKVDGPRAVTLPDGTIMTRADLPPATTKRWVVSRKAAVVRAVRHGLLTAAQAQERYALSAEELDGWMRAVDAHGEAALKATCVQKFRHL</sequence>